<dbReference type="Gene3D" id="3.30.160.60">
    <property type="entry name" value="Classic Zinc Finger"/>
    <property type="match status" value="1"/>
</dbReference>
<evidence type="ECO:0000256" key="7">
    <source>
        <dbReference type="ARBA" id="ARBA00023125"/>
    </source>
</evidence>
<evidence type="ECO:0000256" key="6">
    <source>
        <dbReference type="ARBA" id="ARBA00023015"/>
    </source>
</evidence>
<evidence type="ECO:0000256" key="8">
    <source>
        <dbReference type="ARBA" id="ARBA00023163"/>
    </source>
</evidence>
<feature type="region of interest" description="Disordered" evidence="11">
    <location>
        <begin position="224"/>
        <end position="245"/>
    </location>
</feature>
<accession>A0A9P7A5X0</accession>
<organism evidence="13 14">
    <name type="scientific">Suillus placidus</name>
    <dbReference type="NCBI Taxonomy" id="48579"/>
    <lineage>
        <taxon>Eukaryota</taxon>
        <taxon>Fungi</taxon>
        <taxon>Dikarya</taxon>
        <taxon>Basidiomycota</taxon>
        <taxon>Agaricomycotina</taxon>
        <taxon>Agaricomycetes</taxon>
        <taxon>Agaricomycetidae</taxon>
        <taxon>Boletales</taxon>
        <taxon>Suillineae</taxon>
        <taxon>Suillaceae</taxon>
        <taxon>Suillus</taxon>
    </lineage>
</organism>
<evidence type="ECO:0000256" key="11">
    <source>
        <dbReference type="SAM" id="MobiDB-lite"/>
    </source>
</evidence>
<evidence type="ECO:0000256" key="2">
    <source>
        <dbReference type="ARBA" id="ARBA00022723"/>
    </source>
</evidence>
<dbReference type="PROSITE" id="PS00028">
    <property type="entry name" value="ZINC_FINGER_C2H2_1"/>
    <property type="match status" value="1"/>
</dbReference>
<proteinExistence type="predicted"/>
<comment type="caution">
    <text evidence="13">The sequence shown here is derived from an EMBL/GenBank/DDBJ whole genome shotgun (WGS) entry which is preliminary data.</text>
</comment>
<feature type="compositionally biased region" description="Polar residues" evidence="11">
    <location>
        <begin position="152"/>
        <end position="169"/>
    </location>
</feature>
<keyword evidence="3" id="KW-0677">Repeat</keyword>
<protein>
    <recommendedName>
        <fullName evidence="12">C2H2-type domain-containing protein</fullName>
    </recommendedName>
</protein>
<dbReference type="PROSITE" id="PS50157">
    <property type="entry name" value="ZINC_FINGER_C2H2_2"/>
    <property type="match status" value="1"/>
</dbReference>
<evidence type="ECO:0000256" key="10">
    <source>
        <dbReference type="PROSITE-ProRule" id="PRU00042"/>
    </source>
</evidence>
<dbReference type="OrthoDB" id="6077919at2759"/>
<keyword evidence="14" id="KW-1185">Reference proteome</keyword>
<evidence type="ECO:0000259" key="12">
    <source>
        <dbReference type="PROSITE" id="PS50157"/>
    </source>
</evidence>
<evidence type="ECO:0000256" key="1">
    <source>
        <dbReference type="ARBA" id="ARBA00004123"/>
    </source>
</evidence>
<dbReference type="GO" id="GO:0003677">
    <property type="term" value="F:DNA binding"/>
    <property type="evidence" value="ECO:0007669"/>
    <property type="project" value="UniProtKB-KW"/>
</dbReference>
<dbReference type="GO" id="GO:0005634">
    <property type="term" value="C:nucleus"/>
    <property type="evidence" value="ECO:0007669"/>
    <property type="project" value="UniProtKB-SubCell"/>
</dbReference>
<evidence type="ECO:0000313" key="14">
    <source>
        <dbReference type="Proteomes" id="UP000714275"/>
    </source>
</evidence>
<keyword evidence="8" id="KW-0804">Transcription</keyword>
<dbReference type="InterPro" id="IPR036236">
    <property type="entry name" value="Znf_C2H2_sf"/>
</dbReference>
<keyword evidence="9" id="KW-0539">Nucleus</keyword>
<reference evidence="13" key="1">
    <citation type="journal article" date="2020" name="New Phytol.">
        <title>Comparative genomics reveals dynamic genome evolution in host specialist ectomycorrhizal fungi.</title>
        <authorList>
            <person name="Lofgren L.A."/>
            <person name="Nguyen N.H."/>
            <person name="Vilgalys R."/>
            <person name="Ruytinx J."/>
            <person name="Liao H.L."/>
            <person name="Branco S."/>
            <person name="Kuo A."/>
            <person name="LaButti K."/>
            <person name="Lipzen A."/>
            <person name="Andreopoulos W."/>
            <person name="Pangilinan J."/>
            <person name="Riley R."/>
            <person name="Hundley H."/>
            <person name="Na H."/>
            <person name="Barry K."/>
            <person name="Grigoriev I.V."/>
            <person name="Stajich J.E."/>
            <person name="Kennedy P.G."/>
        </authorList>
    </citation>
    <scope>NUCLEOTIDE SEQUENCE</scope>
    <source>
        <strain evidence="13">DOB743</strain>
    </source>
</reference>
<evidence type="ECO:0000256" key="3">
    <source>
        <dbReference type="ARBA" id="ARBA00022737"/>
    </source>
</evidence>
<keyword evidence="5" id="KW-0862">Zinc</keyword>
<dbReference type="Proteomes" id="UP000714275">
    <property type="component" value="Unassembled WGS sequence"/>
</dbReference>
<evidence type="ECO:0000256" key="4">
    <source>
        <dbReference type="ARBA" id="ARBA00022771"/>
    </source>
</evidence>
<gene>
    <name evidence="13" type="ORF">EV702DRAFT_234318</name>
</gene>
<keyword evidence="2" id="KW-0479">Metal-binding</keyword>
<keyword evidence="7" id="KW-0238">DNA-binding</keyword>
<feature type="region of interest" description="Disordered" evidence="11">
    <location>
        <begin position="116"/>
        <end position="169"/>
    </location>
</feature>
<dbReference type="GO" id="GO:0008270">
    <property type="term" value="F:zinc ion binding"/>
    <property type="evidence" value="ECO:0007669"/>
    <property type="project" value="UniProtKB-KW"/>
</dbReference>
<sequence>MPRHVLLPSIRDIFPEISIYTQALSQSTDLSPFSDHIHGSSGIARRISYRTPRGADDLQSPTAYSFNDVLRADLVTSSLEHVASTTTLRSLGTASSQGNPRAGIADRSAPTFRVSKASFVPPPQSQQRHRHMSPGLVYSSSQSPGDDGFTVASPTPHVQDTRPHPSSSVLSFAVSDPPSYASTITINDGRRPYLKSSRKHQCPHCDKRFNRPSSMQIHVNMHTGAKRTSDSAISSSSTMETFPYN</sequence>
<keyword evidence="4 10" id="KW-0863">Zinc-finger</keyword>
<comment type="subcellular location">
    <subcellularLocation>
        <location evidence="1">Nucleus</location>
    </subcellularLocation>
</comment>
<evidence type="ECO:0000313" key="13">
    <source>
        <dbReference type="EMBL" id="KAG1782947.1"/>
    </source>
</evidence>
<dbReference type="FunFam" id="3.30.160.60:FF:001228">
    <property type="entry name" value="Zinc finger protein 236"/>
    <property type="match status" value="1"/>
</dbReference>
<dbReference type="AlphaFoldDB" id="A0A9P7A5X0"/>
<dbReference type="SMART" id="SM00355">
    <property type="entry name" value="ZnF_C2H2"/>
    <property type="match status" value="1"/>
</dbReference>
<dbReference type="SUPFAM" id="SSF57667">
    <property type="entry name" value="beta-beta-alpha zinc fingers"/>
    <property type="match status" value="1"/>
</dbReference>
<keyword evidence="6" id="KW-0805">Transcription regulation</keyword>
<dbReference type="InterPro" id="IPR013087">
    <property type="entry name" value="Znf_C2H2_type"/>
</dbReference>
<name>A0A9P7A5X0_9AGAM</name>
<evidence type="ECO:0000256" key="9">
    <source>
        <dbReference type="ARBA" id="ARBA00023242"/>
    </source>
</evidence>
<feature type="domain" description="C2H2-type" evidence="12">
    <location>
        <begin position="200"/>
        <end position="227"/>
    </location>
</feature>
<dbReference type="EMBL" id="JABBWD010000002">
    <property type="protein sequence ID" value="KAG1782947.1"/>
    <property type="molecule type" value="Genomic_DNA"/>
</dbReference>
<evidence type="ECO:0000256" key="5">
    <source>
        <dbReference type="ARBA" id="ARBA00022833"/>
    </source>
</evidence>